<evidence type="ECO:0000256" key="6">
    <source>
        <dbReference type="SAM" id="Phobius"/>
    </source>
</evidence>
<evidence type="ECO:0000256" key="1">
    <source>
        <dbReference type="ARBA" id="ARBA00004651"/>
    </source>
</evidence>
<comment type="caution">
    <text evidence="7">The sequence shown here is derived from an EMBL/GenBank/DDBJ whole genome shotgun (WGS) entry which is preliminary data.</text>
</comment>
<dbReference type="InterPro" id="IPR051327">
    <property type="entry name" value="MATE_MepA_subfamily"/>
</dbReference>
<dbReference type="GO" id="GO:0015297">
    <property type="term" value="F:antiporter activity"/>
    <property type="evidence" value="ECO:0007669"/>
    <property type="project" value="InterPro"/>
</dbReference>
<organism evidence="7">
    <name type="scientific">human gut metagenome</name>
    <dbReference type="NCBI Taxonomy" id="408170"/>
    <lineage>
        <taxon>unclassified sequences</taxon>
        <taxon>metagenomes</taxon>
        <taxon>organismal metagenomes</taxon>
    </lineage>
</organism>
<sequence>MSSGINQIAMMIVQIVMNNLLKHYGAQSVYGESIPIACAGIVMKVNQLYFSIIIGLSQGSQPIESFNYGAKQYKRVKDAFLLAASVGAVVSIISFLLFQLFPRQI</sequence>
<evidence type="ECO:0000313" key="7">
    <source>
        <dbReference type="EMBL" id="EKC69019.1"/>
    </source>
</evidence>
<dbReference type="PANTHER" id="PTHR43823">
    <property type="entry name" value="SPORULATION PROTEIN YKVU"/>
    <property type="match status" value="1"/>
</dbReference>
<name>K1TN54_9ZZZZ</name>
<gene>
    <name evidence="7" type="ORF">LEA_08504</name>
</gene>
<protein>
    <submittedName>
        <fullName evidence="7">Na+ driven multidrug efflux</fullName>
    </submittedName>
</protein>
<dbReference type="GO" id="GO:0042910">
    <property type="term" value="F:xenobiotic transmembrane transporter activity"/>
    <property type="evidence" value="ECO:0007669"/>
    <property type="project" value="InterPro"/>
</dbReference>
<dbReference type="GO" id="GO:0005886">
    <property type="term" value="C:plasma membrane"/>
    <property type="evidence" value="ECO:0007669"/>
    <property type="project" value="UniProtKB-SubCell"/>
</dbReference>
<proteinExistence type="predicted"/>
<evidence type="ECO:0000256" key="3">
    <source>
        <dbReference type="ARBA" id="ARBA00022692"/>
    </source>
</evidence>
<dbReference type="Pfam" id="PF01554">
    <property type="entry name" value="MatE"/>
    <property type="match status" value="1"/>
</dbReference>
<evidence type="ECO:0000256" key="4">
    <source>
        <dbReference type="ARBA" id="ARBA00022989"/>
    </source>
</evidence>
<feature type="non-terminal residue" evidence="7">
    <location>
        <position position="105"/>
    </location>
</feature>
<keyword evidence="2" id="KW-1003">Cell membrane</keyword>
<feature type="transmembrane region" description="Helical" evidence="6">
    <location>
        <begin position="79"/>
        <end position="101"/>
    </location>
</feature>
<keyword evidence="5 6" id="KW-0472">Membrane</keyword>
<dbReference type="AlphaFoldDB" id="K1TN54"/>
<keyword evidence="3 6" id="KW-0812">Transmembrane</keyword>
<dbReference type="InterPro" id="IPR002528">
    <property type="entry name" value="MATE_fam"/>
</dbReference>
<keyword evidence="4 6" id="KW-1133">Transmembrane helix</keyword>
<dbReference type="PANTHER" id="PTHR43823:SF3">
    <property type="entry name" value="MULTIDRUG EXPORT PROTEIN MEPA"/>
    <property type="match status" value="1"/>
</dbReference>
<accession>K1TN54</accession>
<evidence type="ECO:0000256" key="5">
    <source>
        <dbReference type="ARBA" id="ARBA00023136"/>
    </source>
</evidence>
<dbReference type="EMBL" id="AJWY01005663">
    <property type="protein sequence ID" value="EKC69019.1"/>
    <property type="molecule type" value="Genomic_DNA"/>
</dbReference>
<comment type="subcellular location">
    <subcellularLocation>
        <location evidence="1">Cell membrane</location>
        <topology evidence="1">Multi-pass membrane protein</topology>
    </subcellularLocation>
</comment>
<reference evidence="7" key="1">
    <citation type="journal article" date="2013" name="Environ. Microbiol.">
        <title>Microbiota from the distal guts of lean and obese adolescents exhibit partial functional redundancy besides clear differences in community structure.</title>
        <authorList>
            <person name="Ferrer M."/>
            <person name="Ruiz A."/>
            <person name="Lanza F."/>
            <person name="Haange S.B."/>
            <person name="Oberbach A."/>
            <person name="Till H."/>
            <person name="Bargiela R."/>
            <person name="Campoy C."/>
            <person name="Segura M.T."/>
            <person name="Richter M."/>
            <person name="von Bergen M."/>
            <person name="Seifert J."/>
            <person name="Suarez A."/>
        </authorList>
    </citation>
    <scope>NUCLEOTIDE SEQUENCE</scope>
</reference>
<evidence type="ECO:0000256" key="2">
    <source>
        <dbReference type="ARBA" id="ARBA00022475"/>
    </source>
</evidence>